<protein>
    <submittedName>
        <fullName evidence="1">Uncharacterized protein</fullName>
    </submittedName>
</protein>
<dbReference type="EMBL" id="CM055749">
    <property type="protein sequence ID" value="KAJ7994769.1"/>
    <property type="molecule type" value="Genomic_DNA"/>
</dbReference>
<sequence>MKKNRTRLIHVFFCTNVLPTALFSFYSVLLLSLQETTSNFRLAISSTSVMSCLWVTLCLLLPGTSSFMIHNTLHSLCLEDNPSTGLVKLNKCSLDSELQQWIWWDRSVLKNLGTSRCLSATQAEPIITVHCQGVVGEENRGGGELQWGCEQDRLISKNNSLELSTDGKRLTLSQTSKQTRWRSLDKGDICQESLRSKRASSETDELEIGAAEQQKAGPTVMTNDQREFLRWFYRTEDQTYWIFAMLALSFAGLMIGCMLLGMSSMANKNRKKIAKYKKAAMPEAEELRVIVTDVRNESVDSEVKLVNGIPAEVSVNQSVSPVSEATPLQKDGEVNGLKPGDIVLTFKDGNVSTL</sequence>
<proteinExistence type="predicted"/>
<dbReference type="Proteomes" id="UP001157502">
    <property type="component" value="Chromosome 22"/>
</dbReference>
<gene>
    <name evidence="1" type="ORF">DPEC_G00252910</name>
</gene>
<comment type="caution">
    <text evidence="1">The sequence shown here is derived from an EMBL/GenBank/DDBJ whole genome shotgun (WGS) entry which is preliminary data.</text>
</comment>
<keyword evidence="2" id="KW-1185">Reference proteome</keyword>
<name>A0ACC2FTR4_DALPE</name>
<evidence type="ECO:0000313" key="1">
    <source>
        <dbReference type="EMBL" id="KAJ7994769.1"/>
    </source>
</evidence>
<accession>A0ACC2FTR4</accession>
<reference evidence="1" key="1">
    <citation type="submission" date="2021-05" db="EMBL/GenBank/DDBJ databases">
        <authorList>
            <person name="Pan Q."/>
            <person name="Jouanno E."/>
            <person name="Zahm M."/>
            <person name="Klopp C."/>
            <person name="Cabau C."/>
            <person name="Louis A."/>
            <person name="Berthelot C."/>
            <person name="Parey E."/>
            <person name="Roest Crollius H."/>
            <person name="Montfort J."/>
            <person name="Robinson-Rechavi M."/>
            <person name="Bouchez O."/>
            <person name="Lampietro C."/>
            <person name="Lopez Roques C."/>
            <person name="Donnadieu C."/>
            <person name="Postlethwait J."/>
            <person name="Bobe J."/>
            <person name="Dillon D."/>
            <person name="Chandos A."/>
            <person name="von Hippel F."/>
            <person name="Guiguen Y."/>
        </authorList>
    </citation>
    <scope>NUCLEOTIDE SEQUENCE</scope>
    <source>
        <strain evidence="1">YG-Jan2019</strain>
    </source>
</reference>
<organism evidence="1 2">
    <name type="scientific">Dallia pectoralis</name>
    <name type="common">Alaska blackfish</name>
    <dbReference type="NCBI Taxonomy" id="75939"/>
    <lineage>
        <taxon>Eukaryota</taxon>
        <taxon>Metazoa</taxon>
        <taxon>Chordata</taxon>
        <taxon>Craniata</taxon>
        <taxon>Vertebrata</taxon>
        <taxon>Euteleostomi</taxon>
        <taxon>Actinopterygii</taxon>
        <taxon>Neopterygii</taxon>
        <taxon>Teleostei</taxon>
        <taxon>Protacanthopterygii</taxon>
        <taxon>Esociformes</taxon>
        <taxon>Umbridae</taxon>
        <taxon>Dallia</taxon>
    </lineage>
</organism>
<evidence type="ECO:0000313" key="2">
    <source>
        <dbReference type="Proteomes" id="UP001157502"/>
    </source>
</evidence>